<keyword evidence="6" id="KW-1185">Reference proteome</keyword>
<evidence type="ECO:0000313" key="6">
    <source>
        <dbReference type="Proteomes" id="UP001501690"/>
    </source>
</evidence>
<evidence type="ECO:0000256" key="2">
    <source>
        <dbReference type="ARBA" id="ARBA00022840"/>
    </source>
</evidence>
<protein>
    <recommendedName>
        <fullName evidence="3 4">Dephospho-CoA kinase</fullName>
        <ecNumber evidence="3 4">2.7.1.24</ecNumber>
    </recommendedName>
    <alternativeName>
        <fullName evidence="3">Dephosphocoenzyme A kinase</fullName>
    </alternativeName>
</protein>
<dbReference type="InterPro" id="IPR027417">
    <property type="entry name" value="P-loop_NTPase"/>
</dbReference>
<dbReference type="PANTHER" id="PTHR10695:SF46">
    <property type="entry name" value="BIFUNCTIONAL COENZYME A SYNTHASE-RELATED"/>
    <property type="match status" value="1"/>
</dbReference>
<name>A0ABN2HVZ4_9MICO</name>
<keyword evidence="1 3" id="KW-0547">Nucleotide-binding</keyword>
<organism evidence="5 6">
    <name type="scientific">Microbacterium sediminicola</name>
    <dbReference type="NCBI Taxonomy" id="415210"/>
    <lineage>
        <taxon>Bacteria</taxon>
        <taxon>Bacillati</taxon>
        <taxon>Actinomycetota</taxon>
        <taxon>Actinomycetes</taxon>
        <taxon>Micrococcales</taxon>
        <taxon>Microbacteriaceae</taxon>
        <taxon>Microbacterium</taxon>
    </lineage>
</organism>
<sequence>MPLIALTGGIASGKSTIAGRLAEHGAVIVDADRVVRDVQRPGSPVLDEIAAAFGDDILSADGSLNRAALGAVVFGDAEKLEVLNGIVHPAVRAESARRFASAFANDPGAVVVYDVPLLVEARVTDPWELIIVAHAPAEVRAERLVELRGMTAEEASARIASQVSDDARLAVADVVVDTSGTLAETIAQVDELWDALAARIAARASR</sequence>
<evidence type="ECO:0000256" key="3">
    <source>
        <dbReference type="HAMAP-Rule" id="MF_00376"/>
    </source>
</evidence>
<reference evidence="5 6" key="1">
    <citation type="journal article" date="2019" name="Int. J. Syst. Evol. Microbiol.">
        <title>The Global Catalogue of Microorganisms (GCM) 10K type strain sequencing project: providing services to taxonomists for standard genome sequencing and annotation.</title>
        <authorList>
            <consortium name="The Broad Institute Genomics Platform"/>
            <consortium name="The Broad Institute Genome Sequencing Center for Infectious Disease"/>
            <person name="Wu L."/>
            <person name="Ma J."/>
        </authorList>
    </citation>
    <scope>NUCLEOTIDE SEQUENCE [LARGE SCALE GENOMIC DNA]</scope>
    <source>
        <strain evidence="5 6">JCM 15577</strain>
    </source>
</reference>
<comment type="function">
    <text evidence="3">Catalyzes the phosphorylation of the 3'-hydroxyl group of dephosphocoenzyme A to form coenzyme A.</text>
</comment>
<dbReference type="EC" id="2.7.1.24" evidence="3 4"/>
<evidence type="ECO:0000256" key="4">
    <source>
        <dbReference type="NCBIfam" id="TIGR00152"/>
    </source>
</evidence>
<dbReference type="EMBL" id="BAAAPL010000001">
    <property type="protein sequence ID" value="GAA1694430.1"/>
    <property type="molecule type" value="Genomic_DNA"/>
</dbReference>
<comment type="similarity">
    <text evidence="3">Belongs to the CoaE family.</text>
</comment>
<keyword evidence="3" id="KW-0173">Coenzyme A biosynthesis</keyword>
<keyword evidence="3" id="KW-0963">Cytoplasm</keyword>
<dbReference type="InterPro" id="IPR001977">
    <property type="entry name" value="Depp_CoAkinase"/>
</dbReference>
<dbReference type="PROSITE" id="PS51219">
    <property type="entry name" value="DPCK"/>
    <property type="match status" value="1"/>
</dbReference>
<dbReference type="SUPFAM" id="SSF52540">
    <property type="entry name" value="P-loop containing nucleoside triphosphate hydrolases"/>
    <property type="match status" value="1"/>
</dbReference>
<evidence type="ECO:0000313" key="5">
    <source>
        <dbReference type="EMBL" id="GAA1694430.1"/>
    </source>
</evidence>
<comment type="subcellular location">
    <subcellularLocation>
        <location evidence="3">Cytoplasm</location>
    </subcellularLocation>
</comment>
<keyword evidence="3" id="KW-0808">Transferase</keyword>
<dbReference type="PANTHER" id="PTHR10695">
    <property type="entry name" value="DEPHOSPHO-COA KINASE-RELATED"/>
    <property type="match status" value="1"/>
</dbReference>
<dbReference type="HAMAP" id="MF_00376">
    <property type="entry name" value="Dephospho_CoA_kinase"/>
    <property type="match status" value="1"/>
</dbReference>
<dbReference type="Gene3D" id="3.40.50.300">
    <property type="entry name" value="P-loop containing nucleotide triphosphate hydrolases"/>
    <property type="match status" value="1"/>
</dbReference>
<accession>A0ABN2HVZ4</accession>
<comment type="catalytic activity">
    <reaction evidence="3">
        <text>3'-dephospho-CoA + ATP = ADP + CoA + H(+)</text>
        <dbReference type="Rhea" id="RHEA:18245"/>
        <dbReference type="ChEBI" id="CHEBI:15378"/>
        <dbReference type="ChEBI" id="CHEBI:30616"/>
        <dbReference type="ChEBI" id="CHEBI:57287"/>
        <dbReference type="ChEBI" id="CHEBI:57328"/>
        <dbReference type="ChEBI" id="CHEBI:456216"/>
        <dbReference type="EC" id="2.7.1.24"/>
    </reaction>
</comment>
<feature type="binding site" evidence="3">
    <location>
        <begin position="11"/>
        <end position="16"/>
    </location>
    <ligand>
        <name>ATP</name>
        <dbReference type="ChEBI" id="CHEBI:30616"/>
    </ligand>
</feature>
<proteinExistence type="inferred from homology"/>
<keyword evidence="3" id="KW-0418">Kinase</keyword>
<dbReference type="CDD" id="cd02022">
    <property type="entry name" value="DPCK"/>
    <property type="match status" value="1"/>
</dbReference>
<dbReference type="Pfam" id="PF01121">
    <property type="entry name" value="CoaE"/>
    <property type="match status" value="1"/>
</dbReference>
<dbReference type="NCBIfam" id="NF002879">
    <property type="entry name" value="PRK03333.1"/>
    <property type="match status" value="1"/>
</dbReference>
<dbReference type="Proteomes" id="UP001501690">
    <property type="component" value="Unassembled WGS sequence"/>
</dbReference>
<comment type="pathway">
    <text evidence="3">Cofactor biosynthesis; coenzyme A biosynthesis; CoA from (R)-pantothenate: step 5/5.</text>
</comment>
<gene>
    <name evidence="3" type="primary">coaE</name>
    <name evidence="5" type="ORF">GCM10009808_09400</name>
</gene>
<comment type="caution">
    <text evidence="5">The sequence shown here is derived from an EMBL/GenBank/DDBJ whole genome shotgun (WGS) entry which is preliminary data.</text>
</comment>
<dbReference type="RefSeq" id="WP_344069935.1">
    <property type="nucleotide sequence ID" value="NZ_BAAAPL010000001.1"/>
</dbReference>
<evidence type="ECO:0000256" key="1">
    <source>
        <dbReference type="ARBA" id="ARBA00022741"/>
    </source>
</evidence>
<dbReference type="NCBIfam" id="TIGR00152">
    <property type="entry name" value="dephospho-CoA kinase"/>
    <property type="match status" value="1"/>
</dbReference>
<keyword evidence="2 3" id="KW-0067">ATP-binding</keyword>